<comment type="subcellular location">
    <subcellularLocation>
        <location evidence="2">Cytoplasm</location>
        <location evidence="2">Cytoskeleton</location>
        <location evidence="2">Spindle pole</location>
    </subcellularLocation>
    <subcellularLocation>
        <location evidence="1">Nucleus</location>
    </subcellularLocation>
</comment>
<protein>
    <recommendedName>
        <fullName evidence="4">Mitochondrial morphogenesis protein SLD7</fullName>
    </recommendedName>
</protein>
<dbReference type="EMBL" id="JAWIZZ010000047">
    <property type="protein sequence ID" value="KAK5779351.1"/>
    <property type="molecule type" value="Genomic_DNA"/>
</dbReference>
<dbReference type="Pfam" id="PF18596">
    <property type="entry name" value="Sld7_C"/>
    <property type="match status" value="1"/>
</dbReference>
<evidence type="ECO:0000259" key="11">
    <source>
        <dbReference type="Pfam" id="PF18636"/>
    </source>
</evidence>
<organism evidence="12 13">
    <name type="scientific">Arxiozyma heterogenica</name>
    <dbReference type="NCBI Taxonomy" id="278026"/>
    <lineage>
        <taxon>Eukaryota</taxon>
        <taxon>Fungi</taxon>
        <taxon>Dikarya</taxon>
        <taxon>Ascomycota</taxon>
        <taxon>Saccharomycotina</taxon>
        <taxon>Saccharomycetes</taxon>
        <taxon>Saccharomycetales</taxon>
        <taxon>Saccharomycetaceae</taxon>
        <taxon>Arxiozyma</taxon>
    </lineage>
</organism>
<feature type="domain" description="Sld7 C-terminal" evidence="10">
    <location>
        <begin position="170"/>
        <end position="238"/>
    </location>
</feature>
<dbReference type="Pfam" id="PF18636">
    <property type="entry name" value="Sld7_N"/>
    <property type="match status" value="1"/>
</dbReference>
<dbReference type="InterPro" id="IPR041564">
    <property type="entry name" value="Sld7_N"/>
</dbReference>
<dbReference type="AlphaFoldDB" id="A0AAN8A7Y3"/>
<evidence type="ECO:0000313" key="12">
    <source>
        <dbReference type="EMBL" id="KAK5779351.1"/>
    </source>
</evidence>
<dbReference type="Proteomes" id="UP001306508">
    <property type="component" value="Unassembled WGS sequence"/>
</dbReference>
<reference evidence="13" key="1">
    <citation type="submission" date="2023-07" db="EMBL/GenBank/DDBJ databases">
        <title>A draft genome of Kazachstania heterogenica Y-27499.</title>
        <authorList>
            <person name="Donic C."/>
            <person name="Kralova J.S."/>
            <person name="Fidel L."/>
            <person name="Ben-Dor S."/>
            <person name="Jung S."/>
        </authorList>
    </citation>
    <scope>NUCLEOTIDE SEQUENCE [LARGE SCALE GENOMIC DNA]</scope>
    <source>
        <strain evidence="13">Y27499</strain>
    </source>
</reference>
<evidence type="ECO:0000256" key="9">
    <source>
        <dbReference type="ARBA" id="ARBA00023306"/>
    </source>
</evidence>
<keyword evidence="13" id="KW-1185">Reference proteome</keyword>
<keyword evidence="8" id="KW-0539">Nucleus</keyword>
<name>A0AAN8A7Y3_9SACH</name>
<keyword evidence="7" id="KW-0206">Cytoskeleton</keyword>
<evidence type="ECO:0000259" key="10">
    <source>
        <dbReference type="Pfam" id="PF18596"/>
    </source>
</evidence>
<evidence type="ECO:0000256" key="7">
    <source>
        <dbReference type="ARBA" id="ARBA00023212"/>
    </source>
</evidence>
<accession>A0AAN8A7Y3</accession>
<evidence type="ECO:0000313" key="13">
    <source>
        <dbReference type="Proteomes" id="UP001306508"/>
    </source>
</evidence>
<keyword evidence="6" id="KW-0235">DNA replication</keyword>
<gene>
    <name evidence="12" type="ORF">RI543_003242</name>
</gene>
<evidence type="ECO:0000256" key="5">
    <source>
        <dbReference type="ARBA" id="ARBA00022490"/>
    </source>
</evidence>
<comment type="similarity">
    <text evidence="3">Belongs to the SLD7 family.</text>
</comment>
<proteinExistence type="inferred from homology"/>
<dbReference type="GO" id="GO:0006260">
    <property type="term" value="P:DNA replication"/>
    <property type="evidence" value="ECO:0007669"/>
    <property type="project" value="UniProtKB-KW"/>
</dbReference>
<evidence type="ECO:0000256" key="3">
    <source>
        <dbReference type="ARBA" id="ARBA00009044"/>
    </source>
</evidence>
<dbReference type="InterPro" id="IPR041260">
    <property type="entry name" value="Sld7_C"/>
</dbReference>
<evidence type="ECO:0000256" key="8">
    <source>
        <dbReference type="ARBA" id="ARBA00023242"/>
    </source>
</evidence>
<evidence type="ECO:0000256" key="4">
    <source>
        <dbReference type="ARBA" id="ARBA00017231"/>
    </source>
</evidence>
<keyword evidence="5" id="KW-0963">Cytoplasm</keyword>
<dbReference type="GO" id="GO:0005634">
    <property type="term" value="C:nucleus"/>
    <property type="evidence" value="ECO:0007669"/>
    <property type="project" value="UniProtKB-SubCell"/>
</dbReference>
<dbReference type="GO" id="GO:0000922">
    <property type="term" value="C:spindle pole"/>
    <property type="evidence" value="ECO:0007669"/>
    <property type="project" value="UniProtKB-SubCell"/>
</dbReference>
<comment type="caution">
    <text evidence="12">The sequence shown here is derived from an EMBL/GenBank/DDBJ whole genome shotgun (WGS) entry which is preliminary data.</text>
</comment>
<keyword evidence="9" id="KW-0131">Cell cycle</keyword>
<sequence length="240" mass="27827">MKYAVLSLTFGYGKEKVLLKDIELWDENIITNIKDRPLIWSGRYVSYVSVQKLPLWIYDKEQPTPWHCYSNCSKTCNYFNIKLKSLNRSMIAEIHNNSMDSASQTRLALFYVKNNSIMCKLLSTKLKSKIDEHITTSSNANINSAMVTKTNSKFSVSKKPTHSLLNKKVHFNDTLSKLILTGLRLRDIPNTSSGFTKLYKMTFQAAEFTHREDVKKYDYQVPFELLQQTVEILLKLFTKT</sequence>
<evidence type="ECO:0000256" key="2">
    <source>
        <dbReference type="ARBA" id="ARBA00004647"/>
    </source>
</evidence>
<evidence type="ECO:0000256" key="1">
    <source>
        <dbReference type="ARBA" id="ARBA00004123"/>
    </source>
</evidence>
<feature type="domain" description="Sld7 N-terminal" evidence="11">
    <location>
        <begin position="2"/>
        <end position="123"/>
    </location>
</feature>
<evidence type="ECO:0000256" key="6">
    <source>
        <dbReference type="ARBA" id="ARBA00022705"/>
    </source>
</evidence>